<keyword evidence="3" id="KW-1185">Reference proteome</keyword>
<dbReference type="Proteomes" id="UP001244297">
    <property type="component" value="Unassembled WGS sequence"/>
</dbReference>
<evidence type="ECO:0000313" key="2">
    <source>
        <dbReference type="EMBL" id="MDN3575048.1"/>
    </source>
</evidence>
<evidence type="ECO:0000313" key="3">
    <source>
        <dbReference type="Proteomes" id="UP001244297"/>
    </source>
</evidence>
<evidence type="ECO:0000259" key="1">
    <source>
        <dbReference type="Pfam" id="PF21834"/>
    </source>
</evidence>
<sequence>MARFFFNVRHRPGPEGLAVDPEGEEFADLNAARERALSQARIMVARERHTFIRDWMGCAFEIMDEGGQPVLTVPFSDTVPESDFD</sequence>
<comment type="caution">
    <text evidence="2">The sequence shown here is derived from an EMBL/GenBank/DDBJ whole genome shotgun (WGS) entry which is preliminary data.</text>
</comment>
<reference evidence="3" key="1">
    <citation type="journal article" date="2019" name="Int. J. Syst. Evol. Microbiol.">
        <title>The Global Catalogue of Microorganisms (GCM) 10K type strain sequencing project: providing services to taxonomists for standard genome sequencing and annotation.</title>
        <authorList>
            <consortium name="The Broad Institute Genomics Platform"/>
            <consortium name="The Broad Institute Genome Sequencing Center for Infectious Disease"/>
            <person name="Wu L."/>
            <person name="Ma J."/>
        </authorList>
    </citation>
    <scope>NUCLEOTIDE SEQUENCE [LARGE SCALE GENOMIC DNA]</scope>
    <source>
        <strain evidence="3">CECT 7806</strain>
    </source>
</reference>
<name>A0ABT8AYH5_9HYPH</name>
<dbReference type="EMBL" id="JAUFPT010000135">
    <property type="protein sequence ID" value="MDN3575048.1"/>
    <property type="molecule type" value="Genomic_DNA"/>
</dbReference>
<gene>
    <name evidence="2" type="ORF">QWZ18_31185</name>
</gene>
<dbReference type="Pfam" id="PF21834">
    <property type="entry name" value="DUF6894"/>
    <property type="match status" value="1"/>
</dbReference>
<proteinExistence type="predicted"/>
<dbReference type="InterPro" id="IPR054189">
    <property type="entry name" value="DUF6894"/>
</dbReference>
<protein>
    <recommendedName>
        <fullName evidence="1">DUF6894 domain-containing protein</fullName>
    </recommendedName>
</protein>
<dbReference type="RefSeq" id="WP_238294002.1">
    <property type="nucleotide sequence ID" value="NZ_BPQS01000090.1"/>
</dbReference>
<accession>A0ABT8AYH5</accession>
<organism evidence="2 3">
    <name type="scientific">Methylobacterium longum</name>
    <dbReference type="NCBI Taxonomy" id="767694"/>
    <lineage>
        <taxon>Bacteria</taxon>
        <taxon>Pseudomonadati</taxon>
        <taxon>Pseudomonadota</taxon>
        <taxon>Alphaproteobacteria</taxon>
        <taxon>Hyphomicrobiales</taxon>
        <taxon>Methylobacteriaceae</taxon>
        <taxon>Methylobacterium</taxon>
    </lineage>
</organism>
<feature type="domain" description="DUF6894" evidence="1">
    <location>
        <begin position="3"/>
        <end position="76"/>
    </location>
</feature>